<evidence type="ECO:0000313" key="2">
    <source>
        <dbReference type="Proteomes" id="UP000248079"/>
    </source>
</evidence>
<dbReference type="AlphaFoldDB" id="A0A2V3ZY90"/>
<dbReference type="OrthoDB" id="1491436at2"/>
<dbReference type="RefSeq" id="WP_110360844.1">
    <property type="nucleotide sequence ID" value="NZ_QFLI01000004.1"/>
</dbReference>
<reference evidence="1 2" key="1">
    <citation type="submission" date="2018-05" db="EMBL/GenBank/DDBJ databases">
        <title>Marinifilum breve JC075T sp. nov., a marine bacterium isolated from Yongle Blue Hole in the South China Sea.</title>
        <authorList>
            <person name="Fu T."/>
        </authorList>
    </citation>
    <scope>NUCLEOTIDE SEQUENCE [LARGE SCALE GENOMIC DNA]</scope>
    <source>
        <strain evidence="1 2">JC075</strain>
    </source>
</reference>
<name>A0A2V3ZY90_9BACT</name>
<protein>
    <submittedName>
        <fullName evidence="1">Uncharacterized protein</fullName>
    </submittedName>
</protein>
<accession>A0A2V3ZY90</accession>
<organism evidence="1 2">
    <name type="scientific">Marinifilum breve</name>
    <dbReference type="NCBI Taxonomy" id="2184082"/>
    <lineage>
        <taxon>Bacteria</taxon>
        <taxon>Pseudomonadati</taxon>
        <taxon>Bacteroidota</taxon>
        <taxon>Bacteroidia</taxon>
        <taxon>Marinilabiliales</taxon>
        <taxon>Marinifilaceae</taxon>
    </lineage>
</organism>
<dbReference type="EMBL" id="QFLI01000004">
    <property type="protein sequence ID" value="PXY01213.1"/>
    <property type="molecule type" value="Genomic_DNA"/>
</dbReference>
<gene>
    <name evidence="1" type="ORF">DF185_11245</name>
</gene>
<proteinExistence type="predicted"/>
<sequence length="391" mass="46337">MNNYYDIKEWTNKPLKFYEFYIDKNKSKKTTTRISPITINAVKIYSLLKQMVSKHPNGLYTQLQQGQPLDNMIWWDFVLESELGFIHIWRTSSIVEAMHSVTIPEFDLNKFLQINIAKYAKEIEEAKSSFDKHTVYINHYRSYKECVNYLWSEIEKLNLEIPKCPRIHVMNQSEIEAYTDNAQRFIGQSVKFHTLGKSMLLNAAFQIESFLNLIIRIGVTEDLKKYPDVLNKHLKSSFSDKLKNLKFYSVLFSQDINLESKEIKDSQELMTIRNKYVHFDESSRHNKIGEVFYDDDFPLMEVTKFTPAIESALQTYYNPSIEVVEKSYKTAQYFSLYVLRLVKEEYRESIENLMSKNPISYNENRKVYSSIYNERAVDFYLSIKEENKKST</sequence>
<keyword evidence="2" id="KW-1185">Reference proteome</keyword>
<evidence type="ECO:0000313" key="1">
    <source>
        <dbReference type="EMBL" id="PXY01213.1"/>
    </source>
</evidence>
<comment type="caution">
    <text evidence="1">The sequence shown here is derived from an EMBL/GenBank/DDBJ whole genome shotgun (WGS) entry which is preliminary data.</text>
</comment>
<dbReference type="Proteomes" id="UP000248079">
    <property type="component" value="Unassembled WGS sequence"/>
</dbReference>